<dbReference type="AlphaFoldDB" id="A0A8D8M476"/>
<protein>
    <recommendedName>
        <fullName evidence="3">Secreted protein</fullName>
    </recommendedName>
</protein>
<feature type="chain" id="PRO_5034362020" description="Secreted protein" evidence="1">
    <location>
        <begin position="17"/>
        <end position="172"/>
    </location>
</feature>
<organism evidence="2">
    <name type="scientific">Cacopsylla melanoneura</name>
    <dbReference type="NCBI Taxonomy" id="428564"/>
    <lineage>
        <taxon>Eukaryota</taxon>
        <taxon>Metazoa</taxon>
        <taxon>Ecdysozoa</taxon>
        <taxon>Arthropoda</taxon>
        <taxon>Hexapoda</taxon>
        <taxon>Insecta</taxon>
        <taxon>Pterygota</taxon>
        <taxon>Neoptera</taxon>
        <taxon>Paraneoptera</taxon>
        <taxon>Hemiptera</taxon>
        <taxon>Sternorrhyncha</taxon>
        <taxon>Psylloidea</taxon>
        <taxon>Psyllidae</taxon>
        <taxon>Psyllinae</taxon>
        <taxon>Cacopsylla</taxon>
    </lineage>
</organism>
<evidence type="ECO:0000256" key="1">
    <source>
        <dbReference type="SAM" id="SignalP"/>
    </source>
</evidence>
<dbReference type="EMBL" id="HBUF01051314">
    <property type="protein sequence ID" value="CAG6621905.1"/>
    <property type="molecule type" value="Transcribed_RNA"/>
</dbReference>
<sequence>MMELCILLLLFVSIWQHREVKLKHVDALVLGKHEHIPTERQQRTKYKRRDLILAKLAKSGRNSIFVVPQGKQARHAAGSLSDGGISYQQLSPCLPLAIPLQSFGTKPVTSGQQKNNEESHCFSYFHLNHGFPFPIEMCKMFLNSHLKCKMHPKIILGPNREKIRFAILEDQI</sequence>
<evidence type="ECO:0008006" key="3">
    <source>
        <dbReference type="Google" id="ProtNLM"/>
    </source>
</evidence>
<reference evidence="2" key="1">
    <citation type="submission" date="2021-05" db="EMBL/GenBank/DDBJ databases">
        <authorList>
            <person name="Alioto T."/>
            <person name="Alioto T."/>
            <person name="Gomez Garrido J."/>
        </authorList>
    </citation>
    <scope>NUCLEOTIDE SEQUENCE</scope>
</reference>
<name>A0A8D8M476_9HEMI</name>
<keyword evidence="1" id="KW-0732">Signal</keyword>
<feature type="signal peptide" evidence="1">
    <location>
        <begin position="1"/>
        <end position="16"/>
    </location>
</feature>
<evidence type="ECO:0000313" key="2">
    <source>
        <dbReference type="EMBL" id="CAG6621905.1"/>
    </source>
</evidence>
<accession>A0A8D8M476</accession>
<proteinExistence type="predicted"/>